<feature type="binding site" description="covalent" evidence="9">
    <location>
        <position position="330"/>
    </location>
    <ligand>
        <name>heme c</name>
        <dbReference type="ChEBI" id="CHEBI:61717"/>
        <label>3</label>
    </ligand>
</feature>
<dbReference type="EMBL" id="CP046509">
    <property type="protein sequence ID" value="QGU89202.1"/>
    <property type="molecule type" value="Genomic_DNA"/>
</dbReference>
<keyword evidence="11" id="KW-0812">Transmembrane</keyword>
<feature type="binding site" description="covalent" evidence="9">
    <location>
        <position position="43"/>
    </location>
    <ligand>
        <name>heme c</name>
        <dbReference type="ChEBI" id="CHEBI:61717"/>
        <label>1</label>
    </ligand>
</feature>
<feature type="binding site" description="covalent" evidence="9">
    <location>
        <position position="193"/>
    </location>
    <ligand>
        <name>heme c</name>
        <dbReference type="ChEBI" id="CHEBI:61717"/>
        <label>2</label>
    </ligand>
</feature>
<evidence type="ECO:0000256" key="5">
    <source>
        <dbReference type="ARBA" id="ARBA00022729"/>
    </source>
</evidence>
<dbReference type="SUPFAM" id="SSF46626">
    <property type="entry name" value="Cytochrome c"/>
    <property type="match status" value="3"/>
</dbReference>
<dbReference type="PANTHER" id="PTHR35008:SF8">
    <property type="entry name" value="ALCOHOL DEHYDROGENASE CYTOCHROME C SUBUNIT"/>
    <property type="match status" value="1"/>
</dbReference>
<dbReference type="InterPro" id="IPR051459">
    <property type="entry name" value="Cytochrome_c-type_DH"/>
</dbReference>
<evidence type="ECO:0000259" key="13">
    <source>
        <dbReference type="PROSITE" id="PS51007"/>
    </source>
</evidence>
<evidence type="ECO:0000256" key="3">
    <source>
        <dbReference type="ARBA" id="ARBA00022617"/>
    </source>
</evidence>
<dbReference type="GO" id="GO:0020037">
    <property type="term" value="F:heme binding"/>
    <property type="evidence" value="ECO:0007669"/>
    <property type="project" value="InterPro"/>
</dbReference>
<keyword evidence="6" id="KW-0677">Repeat</keyword>
<feature type="binding site" description="axial binding residue" evidence="10">
    <location>
        <position position="194"/>
    </location>
    <ligand>
        <name>heme c</name>
        <dbReference type="ChEBI" id="CHEBI:61717"/>
        <label>2</label>
    </ligand>
    <ligandPart>
        <name>Fe</name>
        <dbReference type="ChEBI" id="CHEBI:18248"/>
    </ligandPart>
</feature>
<feature type="transmembrane region" description="Helical" evidence="11">
    <location>
        <begin position="432"/>
        <end position="454"/>
    </location>
</feature>
<keyword evidence="8 11" id="KW-0472">Membrane</keyword>
<evidence type="ECO:0000256" key="4">
    <source>
        <dbReference type="ARBA" id="ARBA00022723"/>
    </source>
</evidence>
<proteinExistence type="predicted"/>
<keyword evidence="11" id="KW-1133">Transmembrane helix</keyword>
<dbReference type="PROSITE" id="PS51007">
    <property type="entry name" value="CYTC"/>
    <property type="match status" value="3"/>
</dbReference>
<keyword evidence="7 10" id="KW-0408">Iron</keyword>
<evidence type="ECO:0000256" key="10">
    <source>
        <dbReference type="PIRSR" id="PIRSR000018-51"/>
    </source>
</evidence>
<dbReference type="Gene3D" id="1.10.760.10">
    <property type="entry name" value="Cytochrome c-like domain"/>
    <property type="match status" value="3"/>
</dbReference>
<evidence type="ECO:0000256" key="9">
    <source>
        <dbReference type="PIRSR" id="PIRSR000018-50"/>
    </source>
</evidence>
<organism evidence="14 15">
    <name type="scientific">Erwinia sorbitola</name>
    <dbReference type="NCBI Taxonomy" id="2681984"/>
    <lineage>
        <taxon>Bacteria</taxon>
        <taxon>Pseudomonadati</taxon>
        <taxon>Pseudomonadota</taxon>
        <taxon>Gammaproteobacteria</taxon>
        <taxon>Enterobacterales</taxon>
        <taxon>Erwiniaceae</taxon>
        <taxon>Erwinia</taxon>
    </lineage>
</organism>
<reference evidence="14 15" key="1">
    <citation type="submission" date="2019-12" db="EMBL/GenBank/DDBJ databases">
        <title>Erwinia sp. nov., isolated from droppings of birds in the Qinghai-Tiebt plateau of China.</title>
        <authorList>
            <person name="Ge Y."/>
        </authorList>
    </citation>
    <scope>NUCLEOTIDE SEQUENCE [LARGE SCALE GENOMIC DNA]</scope>
    <source>
        <strain evidence="14 15">J780</strain>
    </source>
</reference>
<comment type="subcellular location">
    <subcellularLocation>
        <location evidence="1">Cell membrane</location>
    </subcellularLocation>
</comment>
<accession>A0A6I6EX51</accession>
<sequence>MKSLMYLLLLVGSWQVAAADMLPDQSLIQRGQAIATAADCGACHRDSAKNGAPFAGGYAINSPMGPIIASNITPSEQFGIGGYTERQFADALRKGRAADGHFLYPAMPYTAFQGMTDDDVHALYLYFMYGVKPVDRAPAAKTHLSFPFNIRQLMWGWNLLYLHHRSIQRPEALSGKLQRGRYLVDVLGHCSTCHTPRNILMAEDQSRYLSGGLPGGWYAPNITPDPSGLADWSQSDIVTYLKTGHVAGKGQAAGPMGEAVEQSFRYLPDDDLHAIAAWIRQIPAIPGRQAKSGIRPPVEDINQIIKGQGDQASLADSSSTDGAALYSNACASCHGRQGMGTADSFYPSLTRNSAVSAASPGNVVMAVVNGVHRRGSDAEVFMPAFASQMNDAQIAAVSGYIRLHFAGIDTPLTAADVHMLRSGGEPPFLLRYLYWLIAGGVIVLLLVISGLLSLRRR</sequence>
<dbReference type="InterPro" id="IPR014353">
    <property type="entry name" value="Membr-bd_ADH_cyt_c"/>
</dbReference>
<evidence type="ECO:0000256" key="1">
    <source>
        <dbReference type="ARBA" id="ARBA00004236"/>
    </source>
</evidence>
<evidence type="ECO:0000313" key="15">
    <source>
        <dbReference type="Proteomes" id="UP000424752"/>
    </source>
</evidence>
<keyword evidence="3 9" id="KW-0349">Heme</keyword>
<name>A0A6I6EX51_9GAMM</name>
<protein>
    <submittedName>
        <fullName evidence="14">C-type cytochrome</fullName>
    </submittedName>
</protein>
<feature type="binding site" description="axial binding residue" evidence="10">
    <location>
        <position position="334"/>
    </location>
    <ligand>
        <name>heme c</name>
        <dbReference type="ChEBI" id="CHEBI:61717"/>
        <label>3</label>
    </ligand>
    <ligandPart>
        <name>Fe</name>
        <dbReference type="ChEBI" id="CHEBI:18248"/>
    </ligandPart>
</feature>
<dbReference type="InterPro" id="IPR036909">
    <property type="entry name" value="Cyt_c-like_dom_sf"/>
</dbReference>
<evidence type="ECO:0000256" key="11">
    <source>
        <dbReference type="SAM" id="Phobius"/>
    </source>
</evidence>
<dbReference type="GO" id="GO:0005506">
    <property type="term" value="F:iron ion binding"/>
    <property type="evidence" value="ECO:0007669"/>
    <property type="project" value="InterPro"/>
</dbReference>
<comment type="cofactor">
    <cofactor evidence="9">
        <name>heme c</name>
        <dbReference type="ChEBI" id="CHEBI:61717"/>
    </cofactor>
    <text evidence="9">Binds 3 heme c groups covalently per subunit.</text>
</comment>
<feature type="domain" description="Cytochrome c" evidence="13">
    <location>
        <begin position="175"/>
        <end position="283"/>
    </location>
</feature>
<feature type="binding site" description="covalent" evidence="9">
    <location>
        <position position="190"/>
    </location>
    <ligand>
        <name>heme c</name>
        <dbReference type="ChEBI" id="CHEBI:61717"/>
        <label>2</label>
    </ligand>
</feature>
<feature type="domain" description="Cytochrome c" evidence="13">
    <location>
        <begin position="26"/>
        <end position="131"/>
    </location>
</feature>
<feature type="signal peptide" evidence="12">
    <location>
        <begin position="1"/>
        <end position="18"/>
    </location>
</feature>
<dbReference type="GO" id="GO:0005886">
    <property type="term" value="C:plasma membrane"/>
    <property type="evidence" value="ECO:0007669"/>
    <property type="project" value="UniProtKB-SubCell"/>
</dbReference>
<dbReference type="GO" id="GO:0009055">
    <property type="term" value="F:electron transfer activity"/>
    <property type="evidence" value="ECO:0007669"/>
    <property type="project" value="InterPro"/>
</dbReference>
<dbReference type="KEGG" id="erwi:GN242_19150"/>
<feature type="domain" description="Cytochrome c" evidence="13">
    <location>
        <begin position="317"/>
        <end position="405"/>
    </location>
</feature>
<dbReference type="GO" id="GO:0016614">
    <property type="term" value="F:oxidoreductase activity, acting on CH-OH group of donors"/>
    <property type="evidence" value="ECO:0007669"/>
    <property type="project" value="InterPro"/>
</dbReference>
<keyword evidence="2" id="KW-1003">Cell membrane</keyword>
<feature type="binding site" description="covalent" evidence="9">
    <location>
        <position position="40"/>
    </location>
    <ligand>
        <name>heme c</name>
        <dbReference type="ChEBI" id="CHEBI:61717"/>
        <label>1</label>
    </ligand>
</feature>
<evidence type="ECO:0000313" key="14">
    <source>
        <dbReference type="EMBL" id="QGU89202.1"/>
    </source>
</evidence>
<gene>
    <name evidence="14" type="ORF">GN242_19150</name>
</gene>
<evidence type="ECO:0000256" key="8">
    <source>
        <dbReference type="ARBA" id="ARBA00023136"/>
    </source>
</evidence>
<evidence type="ECO:0000256" key="6">
    <source>
        <dbReference type="ARBA" id="ARBA00022737"/>
    </source>
</evidence>
<dbReference type="InterPro" id="IPR009056">
    <property type="entry name" value="Cyt_c-like_dom"/>
</dbReference>
<dbReference type="PIRSF" id="PIRSF000018">
    <property type="entry name" value="Mb_ADH_cyt_c"/>
    <property type="match status" value="1"/>
</dbReference>
<dbReference type="AlphaFoldDB" id="A0A6I6EX51"/>
<keyword evidence="4 10" id="KW-0479">Metal-binding</keyword>
<evidence type="ECO:0000256" key="12">
    <source>
        <dbReference type="SAM" id="SignalP"/>
    </source>
</evidence>
<dbReference type="RefSeq" id="WP_156288042.1">
    <property type="nucleotide sequence ID" value="NZ_CP046509.1"/>
</dbReference>
<evidence type="ECO:0000256" key="7">
    <source>
        <dbReference type="ARBA" id="ARBA00023004"/>
    </source>
</evidence>
<feature type="chain" id="PRO_5026303698" evidence="12">
    <location>
        <begin position="19"/>
        <end position="457"/>
    </location>
</feature>
<dbReference type="Proteomes" id="UP000424752">
    <property type="component" value="Chromosome"/>
</dbReference>
<dbReference type="PANTHER" id="PTHR35008">
    <property type="entry name" value="BLL4482 PROTEIN-RELATED"/>
    <property type="match status" value="1"/>
</dbReference>
<evidence type="ECO:0000256" key="2">
    <source>
        <dbReference type="ARBA" id="ARBA00022475"/>
    </source>
</evidence>
<feature type="binding site" description="axial binding residue" evidence="10">
    <location>
        <position position="44"/>
    </location>
    <ligand>
        <name>heme c</name>
        <dbReference type="ChEBI" id="CHEBI:61717"/>
        <label>1</label>
    </ligand>
    <ligandPart>
        <name>Fe</name>
        <dbReference type="ChEBI" id="CHEBI:18248"/>
    </ligandPart>
</feature>
<feature type="binding site" description="covalent" evidence="9">
    <location>
        <position position="333"/>
    </location>
    <ligand>
        <name>heme c</name>
        <dbReference type="ChEBI" id="CHEBI:61717"/>
        <label>3</label>
    </ligand>
</feature>
<keyword evidence="5 12" id="KW-0732">Signal</keyword>
<dbReference type="Pfam" id="PF13442">
    <property type="entry name" value="Cytochrome_CBB3"/>
    <property type="match status" value="1"/>
</dbReference>
<dbReference type="Pfam" id="PF00034">
    <property type="entry name" value="Cytochrom_C"/>
    <property type="match status" value="1"/>
</dbReference>